<dbReference type="InterPro" id="IPR014962">
    <property type="entry name" value="YolD"/>
</dbReference>
<dbReference type="Pfam" id="PF08863">
    <property type="entry name" value="YolD"/>
    <property type="match status" value="1"/>
</dbReference>
<dbReference type="RefSeq" id="WP_119849177.1">
    <property type="nucleotide sequence ID" value="NZ_CP032412.1"/>
</dbReference>
<organism evidence="1 2">
    <name type="scientific">Paenibacillus lautus</name>
    <name type="common">Bacillus lautus</name>
    <dbReference type="NCBI Taxonomy" id="1401"/>
    <lineage>
        <taxon>Bacteria</taxon>
        <taxon>Bacillati</taxon>
        <taxon>Bacillota</taxon>
        <taxon>Bacilli</taxon>
        <taxon>Bacillales</taxon>
        <taxon>Paenibacillaceae</taxon>
        <taxon>Paenibacillus</taxon>
    </lineage>
</organism>
<name>A0A385TSR5_PAELA</name>
<reference evidence="1 2" key="1">
    <citation type="submission" date="2018-09" db="EMBL/GenBank/DDBJ databases">
        <title>Genome Sequence of Paenibacillus lautus Strain E7593-69, Azo Dye-Degrading Bacteria, Isolated from Commercial Tattoo Inks.</title>
        <authorList>
            <person name="Nho S.W."/>
            <person name="Kim S.-J."/>
            <person name="Kweon O."/>
            <person name="Cerniglia C.E."/>
        </authorList>
    </citation>
    <scope>NUCLEOTIDE SEQUENCE [LARGE SCALE GENOMIC DNA]</scope>
    <source>
        <strain evidence="1 2">E7593-69</strain>
    </source>
</reference>
<dbReference type="KEGG" id="plw:D5F53_19830"/>
<sequence>MKKLTGNGLWESSRMMLFEHRDAILEKQGEKHKQTHPLLDEQQMQWIIEKISTAYRNKEPIQLQVYGEYGNYAVNGRISRINTLNERLLVGDAWINLVDILEVETAETCD</sequence>
<dbReference type="EMBL" id="CP032412">
    <property type="protein sequence ID" value="AYB45407.1"/>
    <property type="molecule type" value="Genomic_DNA"/>
</dbReference>
<gene>
    <name evidence="1" type="ORF">D5F53_19830</name>
</gene>
<dbReference type="Proteomes" id="UP000266552">
    <property type="component" value="Chromosome"/>
</dbReference>
<dbReference type="AlphaFoldDB" id="A0A385TSR5"/>
<proteinExistence type="predicted"/>
<accession>A0A385TSR5</accession>
<evidence type="ECO:0000313" key="1">
    <source>
        <dbReference type="EMBL" id="AYB45407.1"/>
    </source>
</evidence>
<evidence type="ECO:0000313" key="2">
    <source>
        <dbReference type="Proteomes" id="UP000266552"/>
    </source>
</evidence>
<keyword evidence="2" id="KW-1185">Reference proteome</keyword>
<protein>
    <submittedName>
        <fullName evidence="1">YolD-like family protein</fullName>
    </submittedName>
</protein>